<dbReference type="Pfam" id="PF07992">
    <property type="entry name" value="Pyr_redox_2"/>
    <property type="match status" value="1"/>
</dbReference>
<dbReference type="GO" id="GO:0016491">
    <property type="term" value="F:oxidoreductase activity"/>
    <property type="evidence" value="ECO:0007669"/>
    <property type="project" value="InterPro"/>
</dbReference>
<dbReference type="Gene3D" id="3.50.50.60">
    <property type="entry name" value="FAD/NAD(P)-binding domain"/>
    <property type="match status" value="2"/>
</dbReference>
<reference evidence="2 3" key="1">
    <citation type="submission" date="2018-08" db="EMBL/GenBank/DDBJ databases">
        <title>Genome sequence of strict halophilic Halobacillus trueperi SS1 isolated from Lunsu, a salty water body of North West Himalayas.</title>
        <authorList>
            <person name="Gupta S."/>
            <person name="Sharma P."/>
            <person name="Dev K."/>
            <person name="Baumler D."/>
            <person name="Sourirajan A."/>
        </authorList>
    </citation>
    <scope>NUCLEOTIDE SEQUENCE [LARGE SCALE GENOMIC DNA]</scope>
    <source>
        <strain evidence="2 3">SS1</strain>
    </source>
</reference>
<dbReference type="PRINTS" id="PR00368">
    <property type="entry name" value="FADPNR"/>
</dbReference>
<dbReference type="AlphaFoldDB" id="A0A3D8VDY0"/>
<evidence type="ECO:0000259" key="1">
    <source>
        <dbReference type="Pfam" id="PF07992"/>
    </source>
</evidence>
<sequence>MKTEYDLIVIGTGSAGSVAAVKCNEAGWNVAIVDEKPYGGTCALRGCDPKKVLVGAAELVDWNKRMNGNGIKENTSIHWQDLMKFKRTFTSSVPEKKEAGLNKRGISTYHGNASFQSETEVRVGEEVLKGKHILLATGSQPASLGIEGEEHFTHSDEFLELDQLPDRIVFVGGGYISFEFAHIAARAGAEVHI</sequence>
<gene>
    <name evidence="2" type="ORF">DXT76_19480</name>
</gene>
<organism evidence="2 3">
    <name type="scientific">Halobacillus trueperi</name>
    <dbReference type="NCBI Taxonomy" id="156205"/>
    <lineage>
        <taxon>Bacteria</taxon>
        <taxon>Bacillati</taxon>
        <taxon>Bacillota</taxon>
        <taxon>Bacilli</taxon>
        <taxon>Bacillales</taxon>
        <taxon>Bacillaceae</taxon>
        <taxon>Halobacillus</taxon>
    </lineage>
</organism>
<dbReference type="Proteomes" id="UP000257032">
    <property type="component" value="Unassembled WGS sequence"/>
</dbReference>
<accession>A0A3D8VDY0</accession>
<dbReference type="RefSeq" id="WP_147296357.1">
    <property type="nucleotide sequence ID" value="NZ_QTLC01000074.1"/>
</dbReference>
<dbReference type="PANTHER" id="PTHR43014:SF5">
    <property type="entry name" value="GLUTATHIONE REDUCTASE (NADPH)"/>
    <property type="match status" value="1"/>
</dbReference>
<dbReference type="PANTHER" id="PTHR43014">
    <property type="entry name" value="MERCURIC REDUCTASE"/>
    <property type="match status" value="1"/>
</dbReference>
<dbReference type="SUPFAM" id="SSF51905">
    <property type="entry name" value="FAD/NAD(P)-binding domain"/>
    <property type="match status" value="1"/>
</dbReference>
<comment type="caution">
    <text evidence="2">The sequence shown here is derived from an EMBL/GenBank/DDBJ whole genome shotgun (WGS) entry which is preliminary data.</text>
</comment>
<dbReference type="InterPro" id="IPR023753">
    <property type="entry name" value="FAD/NAD-binding_dom"/>
</dbReference>
<protein>
    <submittedName>
        <fullName evidence="2">NAD(P)/FAD-dependent oxidoreductase</fullName>
    </submittedName>
</protein>
<name>A0A3D8VDY0_9BACI</name>
<dbReference type="PRINTS" id="PR00411">
    <property type="entry name" value="PNDRDTASEI"/>
</dbReference>
<evidence type="ECO:0000313" key="2">
    <source>
        <dbReference type="EMBL" id="RDY67603.1"/>
    </source>
</evidence>
<dbReference type="EMBL" id="QTLC01000074">
    <property type="protein sequence ID" value="RDY67603.1"/>
    <property type="molecule type" value="Genomic_DNA"/>
</dbReference>
<dbReference type="InterPro" id="IPR036188">
    <property type="entry name" value="FAD/NAD-bd_sf"/>
</dbReference>
<proteinExistence type="predicted"/>
<feature type="domain" description="FAD/NAD(P)-binding" evidence="1">
    <location>
        <begin position="5"/>
        <end position="193"/>
    </location>
</feature>
<evidence type="ECO:0000313" key="3">
    <source>
        <dbReference type="Proteomes" id="UP000257032"/>
    </source>
</evidence>
<feature type="non-terminal residue" evidence="2">
    <location>
        <position position="193"/>
    </location>
</feature>